<comment type="similarity">
    <text evidence="2 9">Belongs to the GSP F family.</text>
</comment>
<dbReference type="HOGENOM" id="CLU_035032_2_1_9"/>
<comment type="subcellular location">
    <subcellularLocation>
        <location evidence="1">Cell inner membrane</location>
        <topology evidence="1">Multi-pass membrane protein</topology>
    </subcellularLocation>
    <subcellularLocation>
        <location evidence="9">Cell membrane</location>
        <topology evidence="9">Multi-pass membrane protein</topology>
    </subcellularLocation>
</comment>
<feature type="domain" description="Type II secretion system protein GspF" evidence="11">
    <location>
        <begin position="273"/>
        <end position="395"/>
    </location>
</feature>
<evidence type="ECO:0000259" key="11">
    <source>
        <dbReference type="Pfam" id="PF00482"/>
    </source>
</evidence>
<evidence type="ECO:0000256" key="7">
    <source>
        <dbReference type="ARBA" id="ARBA00022989"/>
    </source>
</evidence>
<keyword evidence="4" id="KW-1003">Cell membrane</keyword>
<dbReference type="InterPro" id="IPR003004">
    <property type="entry name" value="GspF/PilC"/>
</dbReference>
<evidence type="ECO:0000256" key="10">
    <source>
        <dbReference type="SAM" id="Phobius"/>
    </source>
</evidence>
<dbReference type="PRINTS" id="PR00812">
    <property type="entry name" value="BCTERIALGSPF"/>
</dbReference>
<dbReference type="OrthoDB" id="9805682at2"/>
<evidence type="ECO:0000256" key="8">
    <source>
        <dbReference type="ARBA" id="ARBA00023136"/>
    </source>
</evidence>
<gene>
    <name evidence="12" type="ordered locus">Acear_1772</name>
</gene>
<keyword evidence="8 10" id="KW-0472">Membrane</keyword>
<keyword evidence="3 9" id="KW-0813">Transport</keyword>
<evidence type="ECO:0000313" key="12">
    <source>
        <dbReference type="EMBL" id="ADL13277.1"/>
    </source>
</evidence>
<dbReference type="eggNOG" id="COG1459">
    <property type="taxonomic scope" value="Bacteria"/>
</dbReference>
<dbReference type="EMBL" id="CP002105">
    <property type="protein sequence ID" value="ADL13277.1"/>
    <property type="molecule type" value="Genomic_DNA"/>
</dbReference>
<dbReference type="PROSITE" id="PS00874">
    <property type="entry name" value="T2SP_F"/>
    <property type="match status" value="1"/>
</dbReference>
<evidence type="ECO:0000256" key="9">
    <source>
        <dbReference type="RuleBase" id="RU003923"/>
    </source>
</evidence>
<sequence>MTKVFRYKVRDENGEQLEGALEAESREIVIDRLRNRGYYITSIEEEQESSSLGDKLKQFKKVKLKDLALFCRQFATMIDAGVSLVRALDILGDQTGNPKLREAIRSVQEHVEGGVSLSNALEEEDHVFPRLFISMVEAGETGGILDEVLLEMADHFEKENEMKQQITSALAYPAVITLVAVGVVVFLVTVILPTFVDIFAGMNIQLPLPTRILLTTSNLISSYWYLFVGAVLVVISFSYYYYQTDRGKRQIDWLLLKLPLFGDLIIKISVARFSRTLGTLISSGVTILEGLEVVSRVVSNQIVAEQLNEARNSISAGESMADPLQQNGLFPQMVIQMIRIGEETGSLDQMLNRVAQFYDQEVEHKVEGMVSLIEPALILILGLVVGSIVVSMMLPMFNMMQGF</sequence>
<reference evidence="12 13" key="1">
    <citation type="journal article" date="2010" name="Stand. Genomic Sci.">
        <title>Complete genome sequence of Acetohalobium arabaticum type strain (Z-7288).</title>
        <authorList>
            <person name="Sikorski J."/>
            <person name="Lapidus A."/>
            <person name="Chertkov O."/>
            <person name="Lucas S."/>
            <person name="Copeland A."/>
            <person name="Glavina Del Rio T."/>
            <person name="Nolan M."/>
            <person name="Tice H."/>
            <person name="Cheng J.F."/>
            <person name="Han C."/>
            <person name="Brambilla E."/>
            <person name="Pitluck S."/>
            <person name="Liolios K."/>
            <person name="Ivanova N."/>
            <person name="Mavromatis K."/>
            <person name="Mikhailova N."/>
            <person name="Pati A."/>
            <person name="Bruce D."/>
            <person name="Detter C."/>
            <person name="Tapia R."/>
            <person name="Goodwin L."/>
            <person name="Chen A."/>
            <person name="Palaniappan K."/>
            <person name="Land M."/>
            <person name="Hauser L."/>
            <person name="Chang Y.J."/>
            <person name="Jeffries C.D."/>
            <person name="Rohde M."/>
            <person name="Goker M."/>
            <person name="Spring S."/>
            <person name="Woyke T."/>
            <person name="Bristow J."/>
            <person name="Eisen J.A."/>
            <person name="Markowitz V."/>
            <person name="Hugenholtz P."/>
            <person name="Kyrpides N.C."/>
            <person name="Klenk H.P."/>
        </authorList>
    </citation>
    <scope>NUCLEOTIDE SEQUENCE [LARGE SCALE GENOMIC DNA]</scope>
    <source>
        <strain evidence="13">ATCC 49924 / DSM 5501 / Z-7288</strain>
    </source>
</reference>
<evidence type="ECO:0000256" key="1">
    <source>
        <dbReference type="ARBA" id="ARBA00004429"/>
    </source>
</evidence>
<feature type="transmembrane region" description="Helical" evidence="10">
    <location>
        <begin position="169"/>
        <end position="202"/>
    </location>
</feature>
<dbReference type="STRING" id="574087.Acear_1772"/>
<evidence type="ECO:0000256" key="5">
    <source>
        <dbReference type="ARBA" id="ARBA00022519"/>
    </source>
</evidence>
<feature type="transmembrane region" description="Helical" evidence="10">
    <location>
        <begin position="376"/>
        <end position="397"/>
    </location>
</feature>
<keyword evidence="7 10" id="KW-1133">Transmembrane helix</keyword>
<dbReference type="GO" id="GO:0005886">
    <property type="term" value="C:plasma membrane"/>
    <property type="evidence" value="ECO:0007669"/>
    <property type="project" value="UniProtKB-SubCell"/>
</dbReference>
<feature type="domain" description="Type II secretion system protein GspF" evidence="11">
    <location>
        <begin position="70"/>
        <end position="193"/>
    </location>
</feature>
<dbReference type="InterPro" id="IPR001992">
    <property type="entry name" value="T2SS_GspF/T4SS_PilC_CS"/>
</dbReference>
<dbReference type="InterPro" id="IPR018076">
    <property type="entry name" value="T2SS_GspF_dom"/>
</dbReference>
<keyword evidence="13" id="KW-1185">Reference proteome</keyword>
<organism evidence="12 13">
    <name type="scientific">Acetohalobium arabaticum (strain ATCC 49924 / DSM 5501 / Z-7288)</name>
    <dbReference type="NCBI Taxonomy" id="574087"/>
    <lineage>
        <taxon>Bacteria</taxon>
        <taxon>Bacillati</taxon>
        <taxon>Bacillota</taxon>
        <taxon>Clostridia</taxon>
        <taxon>Halanaerobiales</taxon>
        <taxon>Halobacteroidaceae</taxon>
        <taxon>Acetohalobium</taxon>
    </lineage>
</organism>
<evidence type="ECO:0000256" key="6">
    <source>
        <dbReference type="ARBA" id="ARBA00022692"/>
    </source>
</evidence>
<protein>
    <submittedName>
        <fullName evidence="12">Type II secretion system F domain protein</fullName>
    </submittedName>
</protein>
<proteinExistence type="inferred from homology"/>
<feature type="transmembrane region" description="Helical" evidence="10">
    <location>
        <begin position="222"/>
        <end position="242"/>
    </location>
</feature>
<dbReference type="KEGG" id="aar:Acear_1772"/>
<dbReference type="FunFam" id="1.20.81.30:FF:000001">
    <property type="entry name" value="Type II secretion system protein F"/>
    <property type="match status" value="2"/>
</dbReference>
<dbReference type="AlphaFoldDB" id="D9QRY6"/>
<dbReference type="InterPro" id="IPR042094">
    <property type="entry name" value="T2SS_GspF_sf"/>
</dbReference>
<dbReference type="GO" id="GO:0009306">
    <property type="term" value="P:protein secretion"/>
    <property type="evidence" value="ECO:0007669"/>
    <property type="project" value="InterPro"/>
</dbReference>
<keyword evidence="5" id="KW-0997">Cell inner membrane</keyword>
<dbReference type="PANTHER" id="PTHR30012:SF0">
    <property type="entry name" value="TYPE II SECRETION SYSTEM PROTEIN F-RELATED"/>
    <property type="match status" value="1"/>
</dbReference>
<accession>D9QRY6</accession>
<keyword evidence="6 9" id="KW-0812">Transmembrane</keyword>
<name>D9QRY6_ACEAZ</name>
<evidence type="ECO:0000256" key="2">
    <source>
        <dbReference type="ARBA" id="ARBA00005745"/>
    </source>
</evidence>
<evidence type="ECO:0000313" key="13">
    <source>
        <dbReference type="Proteomes" id="UP000001661"/>
    </source>
</evidence>
<dbReference type="Pfam" id="PF00482">
    <property type="entry name" value="T2SSF"/>
    <property type="match status" value="2"/>
</dbReference>
<evidence type="ECO:0000256" key="3">
    <source>
        <dbReference type="ARBA" id="ARBA00022448"/>
    </source>
</evidence>
<evidence type="ECO:0000256" key="4">
    <source>
        <dbReference type="ARBA" id="ARBA00022475"/>
    </source>
</evidence>
<dbReference type="Gene3D" id="1.20.81.30">
    <property type="entry name" value="Type II secretion system (T2SS), domain F"/>
    <property type="match status" value="2"/>
</dbReference>
<dbReference type="Proteomes" id="UP000001661">
    <property type="component" value="Chromosome"/>
</dbReference>
<dbReference type="PANTHER" id="PTHR30012">
    <property type="entry name" value="GENERAL SECRETION PATHWAY PROTEIN"/>
    <property type="match status" value="1"/>
</dbReference>